<accession>A0ABQ3XVM1</accession>
<dbReference type="Proteomes" id="UP000609879">
    <property type="component" value="Unassembled WGS sequence"/>
</dbReference>
<dbReference type="RefSeq" id="WP_203759748.1">
    <property type="nucleotide sequence ID" value="NZ_BAAABO010000004.1"/>
</dbReference>
<keyword evidence="1" id="KW-0732">Signal</keyword>
<feature type="chain" id="PRO_5045238618" evidence="1">
    <location>
        <begin position="27"/>
        <end position="644"/>
    </location>
</feature>
<evidence type="ECO:0000313" key="2">
    <source>
        <dbReference type="EMBL" id="GID71765.1"/>
    </source>
</evidence>
<keyword evidence="3" id="KW-1185">Reference proteome</keyword>
<name>A0ABQ3XVM1_9ACTN</name>
<evidence type="ECO:0000256" key="1">
    <source>
        <dbReference type="SAM" id="SignalP"/>
    </source>
</evidence>
<comment type="caution">
    <text evidence="2">The sequence shown here is derived from an EMBL/GenBank/DDBJ whole genome shotgun (WGS) entry which is preliminary data.</text>
</comment>
<gene>
    <name evidence="2" type="ORF">Ade02nite_04060</name>
</gene>
<sequence>MKRRSVLLSSGLALTAPLLTSTPADAATRLTNVAHLDFLRDRVAPPAQDGHTSDTPSIGVLWTYAEPNADGSYRRIGGGTYDPATGTYGQGAYNSDDIARAAVVYVRHWKQTGSAGSRAAAAGLLRGLAYFQTLPSGTFVLWMQPDGTLNPSAEPVELPDPSDSGPSYWLARAVWALGEGYAAFRTADPGFAAFLRRRLDLAIAALDRQVLTRYGTYQVVDGKRVPAWLVVDGADATAEAVLGLSAYVSSGGGSAARRALRRFAEGIAALAGGGPRSWPFGAVLPWALSRSVWHAWASQMPAALARAGQTLGAADLVRPAVTDSAVFTPWLLTSGGPDNGRLPARIDTTQIAYGVDSRLQSLLAVAEATGRTGFRRLAGIVASWYFGANAAGVPAYDPATGRTVDGIAGNGTVNRNAGAESTIHGLLSMLALDAHPDVARLAGQGHIAERAGTTTVEAELAAPSPGATVVTPSSPWTGESQYSNGSYVRLAAGATLRWQLPASDQPRLVLPIADLRPGNPATTRWSTGGTIRHGDIGPQGASPAPGALLPVEVGELPAGRTELTATAAGGEAVLDAVLLEPLISRYTITGNGHTTTLLRSAARIPRTVPLPGVAESYDSAGVLRARTTGGRATVLPGGFTVVRT</sequence>
<organism evidence="2 3">
    <name type="scientific">Paractinoplanes deccanensis</name>
    <dbReference type="NCBI Taxonomy" id="113561"/>
    <lineage>
        <taxon>Bacteria</taxon>
        <taxon>Bacillati</taxon>
        <taxon>Actinomycetota</taxon>
        <taxon>Actinomycetes</taxon>
        <taxon>Micromonosporales</taxon>
        <taxon>Micromonosporaceae</taxon>
        <taxon>Paractinoplanes</taxon>
    </lineage>
</organism>
<evidence type="ECO:0000313" key="3">
    <source>
        <dbReference type="Proteomes" id="UP000609879"/>
    </source>
</evidence>
<dbReference type="EMBL" id="BOMI01000005">
    <property type="protein sequence ID" value="GID71765.1"/>
    <property type="molecule type" value="Genomic_DNA"/>
</dbReference>
<feature type="signal peptide" evidence="1">
    <location>
        <begin position="1"/>
        <end position="26"/>
    </location>
</feature>
<reference evidence="2 3" key="1">
    <citation type="submission" date="2021-01" db="EMBL/GenBank/DDBJ databases">
        <title>Whole genome shotgun sequence of Actinoplanes deccanensis NBRC 13994.</title>
        <authorList>
            <person name="Komaki H."/>
            <person name="Tamura T."/>
        </authorList>
    </citation>
    <scope>NUCLEOTIDE SEQUENCE [LARGE SCALE GENOMIC DNA]</scope>
    <source>
        <strain evidence="2 3">NBRC 13994</strain>
    </source>
</reference>
<proteinExistence type="predicted"/>
<protein>
    <submittedName>
        <fullName evidence="2">Uncharacterized protein</fullName>
    </submittedName>
</protein>